<evidence type="ECO:0000256" key="1">
    <source>
        <dbReference type="ARBA" id="ARBA00023157"/>
    </source>
</evidence>
<dbReference type="InterPro" id="IPR050314">
    <property type="entry name" value="Glycosyl_Hydrlase_18"/>
</dbReference>
<dbReference type="InterPro" id="IPR011583">
    <property type="entry name" value="Chitinase_II/V-like_cat"/>
</dbReference>
<proteinExistence type="predicted"/>
<dbReference type="SUPFAM" id="SSF54556">
    <property type="entry name" value="Chitinase insertion domain"/>
    <property type="match status" value="1"/>
</dbReference>
<keyword evidence="1" id="KW-1015">Disulfide bond</keyword>
<dbReference type="GO" id="GO:0008061">
    <property type="term" value="F:chitin binding"/>
    <property type="evidence" value="ECO:0007669"/>
    <property type="project" value="InterPro"/>
</dbReference>
<reference evidence="3" key="1">
    <citation type="submission" date="2025-08" db="UniProtKB">
        <authorList>
            <consortium name="Ensembl"/>
        </authorList>
    </citation>
    <scope>IDENTIFICATION</scope>
</reference>
<dbReference type="PANTHER" id="PTHR11177">
    <property type="entry name" value="CHITINASE"/>
    <property type="match status" value="1"/>
</dbReference>
<dbReference type="GO" id="GO:0005975">
    <property type="term" value="P:carbohydrate metabolic process"/>
    <property type="evidence" value="ECO:0007669"/>
    <property type="project" value="InterPro"/>
</dbReference>
<name>A0A3Q1EV51_9TELE</name>
<dbReference type="GO" id="GO:0005576">
    <property type="term" value="C:extracellular region"/>
    <property type="evidence" value="ECO:0007669"/>
    <property type="project" value="TreeGrafter"/>
</dbReference>
<protein>
    <recommendedName>
        <fullName evidence="2">GH18 domain-containing protein</fullName>
    </recommendedName>
</protein>
<evidence type="ECO:0000313" key="3">
    <source>
        <dbReference type="Ensembl" id="ENSAPOP00000007632.1"/>
    </source>
</evidence>
<dbReference type="PANTHER" id="PTHR11177:SF405">
    <property type="entry name" value="CHITINASE"/>
    <property type="match status" value="1"/>
</dbReference>
<organism evidence="3 4">
    <name type="scientific">Acanthochromis polyacanthus</name>
    <name type="common">spiny chromis</name>
    <dbReference type="NCBI Taxonomy" id="80966"/>
    <lineage>
        <taxon>Eukaryota</taxon>
        <taxon>Metazoa</taxon>
        <taxon>Chordata</taxon>
        <taxon>Craniata</taxon>
        <taxon>Vertebrata</taxon>
        <taxon>Euteleostomi</taxon>
        <taxon>Actinopterygii</taxon>
        <taxon>Neopterygii</taxon>
        <taxon>Teleostei</taxon>
        <taxon>Neoteleostei</taxon>
        <taxon>Acanthomorphata</taxon>
        <taxon>Ovalentaria</taxon>
        <taxon>Pomacentridae</taxon>
        <taxon>Acanthochromis</taxon>
    </lineage>
</organism>
<dbReference type="InterPro" id="IPR029070">
    <property type="entry name" value="Chitinase_insertion_sf"/>
</dbReference>
<feature type="domain" description="GH18" evidence="2">
    <location>
        <begin position="1"/>
        <end position="305"/>
    </location>
</feature>
<dbReference type="FunFam" id="3.10.50.10:FF:000001">
    <property type="entry name" value="Chitinase 3-like 1"/>
    <property type="match status" value="1"/>
</dbReference>
<reference evidence="3" key="2">
    <citation type="submission" date="2025-09" db="UniProtKB">
        <authorList>
            <consortium name="Ensembl"/>
        </authorList>
    </citation>
    <scope>IDENTIFICATION</scope>
</reference>
<dbReference type="Proteomes" id="UP000257200">
    <property type="component" value="Unplaced"/>
</dbReference>
<sequence>MSFLSAKAHFLRYHAPTQTQYRPPPTIFMPTDIKCASVSGSSALIHFCSHISFSQMVSNPANRQTFINSVISLLRKHEFDGLDSDWEHSANRGSPPGDKHIKYFISADIQREMRAAFENEAKKSNKAPTSVDMINVMSNDFHVSRDTVTGECNPLSRDSETKAWKNQGAPVGRLIVGFPTYCNTFTCRNPADLSTGAITAGAGTLGKYTLKSGELSYLEICGFLKDGATTVWSQAQDVPYAYKGNQWVGCDNIKSFRSSNVVWAVDMYDYLGTFCLKLELALLLSPPATSQFPITRVSTFTGGANGGSSSSGDSGSVLERLTVCTTIEQIRTKSKTAVLDLVHCWQKLLVFDSFFFCLNLASSSSYRLTA</sequence>
<dbReference type="SMART" id="SM00636">
    <property type="entry name" value="Glyco_18"/>
    <property type="match status" value="1"/>
</dbReference>
<dbReference type="Pfam" id="PF00704">
    <property type="entry name" value="Glyco_hydro_18"/>
    <property type="match status" value="1"/>
</dbReference>
<evidence type="ECO:0000259" key="2">
    <source>
        <dbReference type="PROSITE" id="PS51910"/>
    </source>
</evidence>
<dbReference type="PROSITE" id="PS51910">
    <property type="entry name" value="GH18_2"/>
    <property type="match status" value="1"/>
</dbReference>
<accession>A0A3Q1EV51</accession>
<dbReference type="SUPFAM" id="SSF51445">
    <property type="entry name" value="(Trans)glycosidases"/>
    <property type="match status" value="1"/>
</dbReference>
<dbReference type="AlphaFoldDB" id="A0A3Q1EV51"/>
<dbReference type="GeneTree" id="ENSGT00940000165936"/>
<dbReference type="Gene3D" id="3.20.20.80">
    <property type="entry name" value="Glycosidases"/>
    <property type="match status" value="1"/>
</dbReference>
<keyword evidence="4" id="KW-1185">Reference proteome</keyword>
<dbReference type="Ensembl" id="ENSAPOT00000004620.1">
    <property type="protein sequence ID" value="ENSAPOP00000007632.1"/>
    <property type="gene ID" value="ENSAPOG00000009764.1"/>
</dbReference>
<evidence type="ECO:0000313" key="4">
    <source>
        <dbReference type="Proteomes" id="UP000257200"/>
    </source>
</evidence>
<dbReference type="InterPro" id="IPR001223">
    <property type="entry name" value="Glyco_hydro18_cat"/>
</dbReference>
<dbReference type="InterPro" id="IPR017853">
    <property type="entry name" value="GH"/>
</dbReference>
<dbReference type="Gene3D" id="3.10.50.10">
    <property type="match status" value="1"/>
</dbReference>